<feature type="compositionally biased region" description="Acidic residues" evidence="1">
    <location>
        <begin position="48"/>
        <end position="58"/>
    </location>
</feature>
<proteinExistence type="predicted"/>
<name>A0A917S587_9ACTN</name>
<keyword evidence="3" id="KW-1185">Reference proteome</keyword>
<evidence type="ECO:0000313" key="2">
    <source>
        <dbReference type="EMBL" id="GGL55667.1"/>
    </source>
</evidence>
<accession>A0A917S587</accession>
<reference evidence="2" key="1">
    <citation type="journal article" date="2014" name="Int. J. Syst. Evol. Microbiol.">
        <title>Complete genome sequence of Corynebacterium casei LMG S-19264T (=DSM 44701T), isolated from a smear-ripened cheese.</title>
        <authorList>
            <consortium name="US DOE Joint Genome Institute (JGI-PGF)"/>
            <person name="Walter F."/>
            <person name="Albersmeier A."/>
            <person name="Kalinowski J."/>
            <person name="Ruckert C."/>
        </authorList>
    </citation>
    <scope>NUCLEOTIDE SEQUENCE</scope>
    <source>
        <strain evidence="2">CGMCC 4.7306</strain>
    </source>
</reference>
<evidence type="ECO:0000256" key="1">
    <source>
        <dbReference type="SAM" id="MobiDB-lite"/>
    </source>
</evidence>
<dbReference type="Proteomes" id="UP000613840">
    <property type="component" value="Unassembled WGS sequence"/>
</dbReference>
<evidence type="ECO:0000313" key="3">
    <source>
        <dbReference type="Proteomes" id="UP000613840"/>
    </source>
</evidence>
<gene>
    <name evidence="2" type="ORF">GCM10011575_12560</name>
</gene>
<feature type="region of interest" description="Disordered" evidence="1">
    <location>
        <begin position="1"/>
        <end position="73"/>
    </location>
</feature>
<comment type="caution">
    <text evidence="2">The sequence shown here is derived from an EMBL/GenBank/DDBJ whole genome shotgun (WGS) entry which is preliminary data.</text>
</comment>
<sequence>MTVTGFDALVGVDAEDSSDDGAEAGAEVAGAEDGADDGADDVGAPTEDGAEDGAEEVAADGAPAALSPPELLQPASATQASAAALKVTVRIRIAIEPLIDVVHFSGASGCCPMAHRIIGGRIIGIRTALTGIRTRAGCGQFRS</sequence>
<protein>
    <submittedName>
        <fullName evidence="2">Uncharacterized protein</fullName>
    </submittedName>
</protein>
<dbReference type="AlphaFoldDB" id="A0A917S587"/>
<feature type="compositionally biased region" description="Low complexity" evidence="1">
    <location>
        <begin position="23"/>
        <end position="32"/>
    </location>
</feature>
<organism evidence="2 3">
    <name type="scientific">Microlunatus endophyticus</name>
    <dbReference type="NCBI Taxonomy" id="1716077"/>
    <lineage>
        <taxon>Bacteria</taxon>
        <taxon>Bacillati</taxon>
        <taxon>Actinomycetota</taxon>
        <taxon>Actinomycetes</taxon>
        <taxon>Propionibacteriales</taxon>
        <taxon>Propionibacteriaceae</taxon>
        <taxon>Microlunatus</taxon>
    </lineage>
</organism>
<feature type="compositionally biased region" description="Acidic residues" evidence="1">
    <location>
        <begin position="13"/>
        <end position="22"/>
    </location>
</feature>
<reference evidence="2" key="2">
    <citation type="submission" date="2020-09" db="EMBL/GenBank/DDBJ databases">
        <authorList>
            <person name="Sun Q."/>
            <person name="Zhou Y."/>
        </authorList>
    </citation>
    <scope>NUCLEOTIDE SEQUENCE</scope>
    <source>
        <strain evidence="2">CGMCC 4.7306</strain>
    </source>
</reference>
<dbReference type="EMBL" id="BMMZ01000002">
    <property type="protein sequence ID" value="GGL55667.1"/>
    <property type="molecule type" value="Genomic_DNA"/>
</dbReference>